<gene>
    <name evidence="2" type="ORF">SAMN05421858_4036</name>
</gene>
<keyword evidence="1" id="KW-0472">Membrane</keyword>
<feature type="transmembrane region" description="Helical" evidence="1">
    <location>
        <begin position="94"/>
        <end position="113"/>
    </location>
</feature>
<dbReference type="AlphaFoldDB" id="A0A1N7E5J9"/>
<dbReference type="OrthoDB" id="214937at2157"/>
<dbReference type="RefSeq" id="WP_076431965.1">
    <property type="nucleotide sequence ID" value="NZ_FTNO01000005.1"/>
</dbReference>
<accession>A0A1N7E5J9</accession>
<evidence type="ECO:0000313" key="2">
    <source>
        <dbReference type="EMBL" id="SIR83298.1"/>
    </source>
</evidence>
<protein>
    <submittedName>
        <fullName evidence="2">Uncharacterized protein</fullName>
    </submittedName>
</protein>
<organism evidence="2 3">
    <name type="scientific">Haladaptatus litoreus</name>
    <dbReference type="NCBI Taxonomy" id="553468"/>
    <lineage>
        <taxon>Archaea</taxon>
        <taxon>Methanobacteriati</taxon>
        <taxon>Methanobacteriota</taxon>
        <taxon>Stenosarchaea group</taxon>
        <taxon>Halobacteria</taxon>
        <taxon>Halobacteriales</taxon>
        <taxon>Haladaptataceae</taxon>
        <taxon>Haladaptatus</taxon>
    </lineage>
</organism>
<evidence type="ECO:0000256" key="1">
    <source>
        <dbReference type="SAM" id="Phobius"/>
    </source>
</evidence>
<feature type="transmembrane region" description="Helical" evidence="1">
    <location>
        <begin position="134"/>
        <end position="151"/>
    </location>
</feature>
<feature type="transmembrane region" description="Helical" evidence="1">
    <location>
        <begin position="6"/>
        <end position="25"/>
    </location>
</feature>
<keyword evidence="1" id="KW-1133">Transmembrane helix</keyword>
<keyword evidence="3" id="KW-1185">Reference proteome</keyword>
<feature type="transmembrane region" description="Helical" evidence="1">
    <location>
        <begin position="62"/>
        <end position="82"/>
    </location>
</feature>
<keyword evidence="1" id="KW-0812">Transmembrane</keyword>
<evidence type="ECO:0000313" key="3">
    <source>
        <dbReference type="Proteomes" id="UP000186914"/>
    </source>
</evidence>
<dbReference type="Proteomes" id="UP000186914">
    <property type="component" value="Unassembled WGS sequence"/>
</dbReference>
<sequence length="152" mass="16656">MAPFGYVVSAFVMGFLLVLLGVGLIRGRDWQQYATSNQSKPDWNDGEAEFQLLQRIATNSTVWVVCFLFLTLGIGAGAILFVSGTAVPASIRQSAWLALVSLSIVLVAGYIFWGTYQSIRYRGLDSAKATLTALWLWGMLFVVVVILQLVMA</sequence>
<proteinExistence type="predicted"/>
<name>A0A1N7E5J9_9EURY</name>
<dbReference type="EMBL" id="FTNO01000005">
    <property type="protein sequence ID" value="SIR83298.1"/>
    <property type="molecule type" value="Genomic_DNA"/>
</dbReference>
<reference evidence="3" key="1">
    <citation type="submission" date="2017-01" db="EMBL/GenBank/DDBJ databases">
        <authorList>
            <person name="Varghese N."/>
            <person name="Submissions S."/>
        </authorList>
    </citation>
    <scope>NUCLEOTIDE SEQUENCE [LARGE SCALE GENOMIC DNA]</scope>
    <source>
        <strain evidence="3">CGMCC 1.7737</strain>
    </source>
</reference>